<evidence type="ECO:0000313" key="1">
    <source>
        <dbReference type="EMBL" id="WCT10242.1"/>
    </source>
</evidence>
<proteinExistence type="predicted"/>
<dbReference type="Proteomes" id="UP001216139">
    <property type="component" value="Chromosome"/>
</dbReference>
<accession>A0ABY7T3G9</accession>
<gene>
    <name evidence="1" type="ORF">PQO05_16015</name>
</gene>
<keyword evidence="2" id="KW-1185">Reference proteome</keyword>
<dbReference type="EMBL" id="CP117167">
    <property type="protein sequence ID" value="WCT10242.1"/>
    <property type="molecule type" value="Genomic_DNA"/>
</dbReference>
<sequence>MRIVLPYVFEQLKQEVLDKAGLTIITPSDCQLLALNISKQTRKQISDTTIKRIYGFALSSSVPSLYTLNLLSEYCGYSSWDYFCDEHSKKQIKPQAKSVEKTSDVLDVLRKTTHNTLQALKNKSVIPFNLTIERESINEHLDVFLAGEYRATILTSPAGYGKTIGLCRWVESHLNKMLVTHNTDVVLFLNSKVLMGLSPGINLTDWLLALMGLPAGNGFDTIVDIDGLRHNNFYLIIDEFDGNVFKTEQLDLLFSMLLDFLAISSDWPGFKLILTMRSASWITCKRRLLLDNRMDEWFIGFMSDEHEERNVPVFSTHEIKELCRRINPAIKIPDVLHPEVSAFFSYPLFFQYYYQKNHTDFLLDELDHFRIYEVISSYIFDKIYAGKFTTEKVLLLRILIANGQFKDGKFLIDKLKIYDHLKTYRDAYNDLISIGFLRELNRCKEAMYDEYIEFTNKRLFAAVMAAQLLHDCGDYNSELCLKISDTIIPEYRVMVLKWCIFNGVKNKQYQIFTHLHKIDLYASERAILLTFLSSLIKRNFLLPADAKVGEIFFADQNGIFNYFFGYEFVSLEYEQALKELLTLNLNETLKIWINTCLSIVYIIQLNSEALEERIKILRRFPDEAFVDFPINPLYCVETIYSYFKFGVIPKRALVQITRFLFNGPSAKNNPIGSNNVLYLLALTTLSLSNNKSKMIRFITQLNHYNNVGGTHNLTYHFFLQIGLADTYFAAGDVETGLQIYTELQKNYKVDHLKYTPYMRACLDLLSAHALQYHSDIDYLKRVIEKMINNTEKSGYKLLKANTLSYYLEYENFNKMSDLNRAAYMKFKKYLHSTSFNPQCYLFNYYTAGEKIMS</sequence>
<dbReference type="RefSeq" id="WP_273628387.1">
    <property type="nucleotide sequence ID" value="NZ_CP117167.1"/>
</dbReference>
<organism evidence="1 2">
    <name type="scientific">Mucilaginibacter jinjuensis</name>
    <dbReference type="NCBI Taxonomy" id="1176721"/>
    <lineage>
        <taxon>Bacteria</taxon>
        <taxon>Pseudomonadati</taxon>
        <taxon>Bacteroidota</taxon>
        <taxon>Sphingobacteriia</taxon>
        <taxon>Sphingobacteriales</taxon>
        <taxon>Sphingobacteriaceae</taxon>
        <taxon>Mucilaginibacter</taxon>
    </lineage>
</organism>
<name>A0ABY7T3G9_9SPHI</name>
<evidence type="ECO:0000313" key="2">
    <source>
        <dbReference type="Proteomes" id="UP001216139"/>
    </source>
</evidence>
<protein>
    <submittedName>
        <fullName evidence="1">Uncharacterized protein</fullName>
    </submittedName>
</protein>
<reference evidence="1 2" key="1">
    <citation type="submission" date="2023-02" db="EMBL/GenBank/DDBJ databases">
        <title>Genome sequence of Mucilaginibacter jinjuensis strain KACC 16571.</title>
        <authorList>
            <person name="Kim S."/>
            <person name="Heo J."/>
            <person name="Kwon S.-W."/>
        </authorList>
    </citation>
    <scope>NUCLEOTIDE SEQUENCE [LARGE SCALE GENOMIC DNA]</scope>
    <source>
        <strain evidence="1 2">KACC 16571</strain>
    </source>
</reference>